<dbReference type="InterPro" id="IPR026057">
    <property type="entry name" value="TBL_C"/>
</dbReference>
<feature type="domain" description="Trichome birefringence-like C-terminal" evidence="2">
    <location>
        <begin position="1"/>
        <end position="46"/>
    </location>
</feature>
<evidence type="ECO:0000259" key="2">
    <source>
        <dbReference type="Pfam" id="PF13839"/>
    </source>
</evidence>
<name>A0A392UZE4_9FABA</name>
<evidence type="ECO:0000313" key="4">
    <source>
        <dbReference type="Proteomes" id="UP000265520"/>
    </source>
</evidence>
<dbReference type="InterPro" id="IPR029962">
    <property type="entry name" value="TBL"/>
</dbReference>
<evidence type="ECO:0000313" key="3">
    <source>
        <dbReference type="EMBL" id="MCI80563.1"/>
    </source>
</evidence>
<feature type="non-terminal residue" evidence="3">
    <location>
        <position position="48"/>
    </location>
</feature>
<dbReference type="GO" id="GO:0016413">
    <property type="term" value="F:O-acetyltransferase activity"/>
    <property type="evidence" value="ECO:0007669"/>
    <property type="project" value="InterPro"/>
</dbReference>
<comment type="caution">
    <text evidence="3">The sequence shown here is derived from an EMBL/GenBank/DDBJ whole genome shotgun (WGS) entry which is preliminary data.</text>
</comment>
<proteinExistence type="inferred from homology"/>
<dbReference type="Proteomes" id="UP000265520">
    <property type="component" value="Unassembled WGS sequence"/>
</dbReference>
<sequence length="48" mass="5269">MKEKTVMFVGDSLGRNQWQSLICMLSAAAPHAQTQLVSGDPLSIFTFL</sequence>
<keyword evidence="4" id="KW-1185">Reference proteome</keyword>
<organism evidence="3 4">
    <name type="scientific">Trifolium medium</name>
    <dbReference type="NCBI Taxonomy" id="97028"/>
    <lineage>
        <taxon>Eukaryota</taxon>
        <taxon>Viridiplantae</taxon>
        <taxon>Streptophyta</taxon>
        <taxon>Embryophyta</taxon>
        <taxon>Tracheophyta</taxon>
        <taxon>Spermatophyta</taxon>
        <taxon>Magnoliopsida</taxon>
        <taxon>eudicotyledons</taxon>
        <taxon>Gunneridae</taxon>
        <taxon>Pentapetalae</taxon>
        <taxon>rosids</taxon>
        <taxon>fabids</taxon>
        <taxon>Fabales</taxon>
        <taxon>Fabaceae</taxon>
        <taxon>Papilionoideae</taxon>
        <taxon>50 kb inversion clade</taxon>
        <taxon>NPAAA clade</taxon>
        <taxon>Hologalegina</taxon>
        <taxon>IRL clade</taxon>
        <taxon>Trifolieae</taxon>
        <taxon>Trifolium</taxon>
    </lineage>
</organism>
<evidence type="ECO:0000256" key="1">
    <source>
        <dbReference type="ARBA" id="ARBA00007727"/>
    </source>
</evidence>
<dbReference type="AlphaFoldDB" id="A0A392UZE4"/>
<dbReference type="EMBL" id="LXQA010998633">
    <property type="protein sequence ID" value="MCI80563.1"/>
    <property type="molecule type" value="Genomic_DNA"/>
</dbReference>
<dbReference type="PANTHER" id="PTHR32285:SF14">
    <property type="entry name" value="PROTEIN PMR5"/>
    <property type="match status" value="1"/>
</dbReference>
<dbReference type="Pfam" id="PF13839">
    <property type="entry name" value="PC-Esterase"/>
    <property type="match status" value="1"/>
</dbReference>
<reference evidence="3 4" key="1">
    <citation type="journal article" date="2018" name="Front. Plant Sci.">
        <title>Red Clover (Trifolium pratense) and Zigzag Clover (T. medium) - A Picture of Genomic Similarities and Differences.</title>
        <authorList>
            <person name="Dluhosova J."/>
            <person name="Istvanek J."/>
            <person name="Nedelnik J."/>
            <person name="Repkova J."/>
        </authorList>
    </citation>
    <scope>NUCLEOTIDE SEQUENCE [LARGE SCALE GENOMIC DNA]</scope>
    <source>
        <strain evidence="4">cv. 10/8</strain>
        <tissue evidence="3">Leaf</tissue>
    </source>
</reference>
<comment type="similarity">
    <text evidence="1">Belongs to the PC-esterase family. TBL subfamily.</text>
</comment>
<accession>A0A392UZE4</accession>
<protein>
    <submittedName>
        <fullName evidence="3">Protein YLS7-like</fullName>
    </submittedName>
</protein>
<dbReference type="GO" id="GO:0005794">
    <property type="term" value="C:Golgi apparatus"/>
    <property type="evidence" value="ECO:0007669"/>
    <property type="project" value="TreeGrafter"/>
</dbReference>
<dbReference type="PANTHER" id="PTHR32285">
    <property type="entry name" value="PROTEIN TRICHOME BIREFRINGENCE-LIKE 9-RELATED"/>
    <property type="match status" value="1"/>
</dbReference>